<feature type="compositionally biased region" description="Low complexity" evidence="2">
    <location>
        <begin position="56"/>
        <end position="76"/>
    </location>
</feature>
<dbReference type="OrthoDB" id="341898at2759"/>
<evidence type="ECO:0000256" key="2">
    <source>
        <dbReference type="SAM" id="MobiDB-lite"/>
    </source>
</evidence>
<dbReference type="HOGENOM" id="CLU_024587_0_0_1"/>
<dbReference type="GO" id="GO:0005737">
    <property type="term" value="C:cytoplasm"/>
    <property type="evidence" value="ECO:0007669"/>
    <property type="project" value="TreeGrafter"/>
</dbReference>
<feature type="compositionally biased region" description="Basic and acidic residues" evidence="2">
    <location>
        <begin position="417"/>
        <end position="426"/>
    </location>
</feature>
<feature type="region of interest" description="Disordered" evidence="2">
    <location>
        <begin position="49"/>
        <end position="120"/>
    </location>
</feature>
<dbReference type="PANTHER" id="PTHR16487">
    <property type="entry name" value="PPP4R2-RELATED PROTEIN"/>
    <property type="match status" value="1"/>
</dbReference>
<organism evidence="3 4">
    <name type="scientific">Aspergillus ruber (strain CBS 135680)</name>
    <dbReference type="NCBI Taxonomy" id="1388766"/>
    <lineage>
        <taxon>Eukaryota</taxon>
        <taxon>Fungi</taxon>
        <taxon>Dikarya</taxon>
        <taxon>Ascomycota</taxon>
        <taxon>Pezizomycotina</taxon>
        <taxon>Eurotiomycetes</taxon>
        <taxon>Eurotiomycetidae</taxon>
        <taxon>Eurotiales</taxon>
        <taxon>Aspergillaceae</taxon>
        <taxon>Aspergillus</taxon>
        <taxon>Aspergillus subgen. Aspergillus</taxon>
    </lineage>
</organism>
<feature type="region of interest" description="Disordered" evidence="2">
    <location>
        <begin position="195"/>
        <end position="216"/>
    </location>
</feature>
<feature type="compositionally biased region" description="Low complexity" evidence="2">
    <location>
        <begin position="289"/>
        <end position="300"/>
    </location>
</feature>
<dbReference type="GO" id="GO:0005634">
    <property type="term" value="C:nucleus"/>
    <property type="evidence" value="ECO:0007669"/>
    <property type="project" value="TreeGrafter"/>
</dbReference>
<dbReference type="GeneID" id="63697727"/>
<dbReference type="EMBL" id="KK088435">
    <property type="protein sequence ID" value="EYE92755.1"/>
    <property type="molecule type" value="Genomic_DNA"/>
</dbReference>
<dbReference type="AlphaFoldDB" id="A0A017S991"/>
<feature type="compositionally biased region" description="Basic and acidic residues" evidence="2">
    <location>
        <begin position="368"/>
        <end position="407"/>
    </location>
</feature>
<dbReference type="Pfam" id="PF09184">
    <property type="entry name" value="PPP4R2"/>
    <property type="match status" value="1"/>
</dbReference>
<feature type="region of interest" description="Disordered" evidence="2">
    <location>
        <begin position="262"/>
        <end position="281"/>
    </location>
</feature>
<dbReference type="GO" id="GO:0019888">
    <property type="term" value="F:protein phosphatase regulator activity"/>
    <property type="evidence" value="ECO:0007669"/>
    <property type="project" value="InterPro"/>
</dbReference>
<reference evidence="4" key="1">
    <citation type="journal article" date="2014" name="Nat. Commun.">
        <title>Genomic adaptations of the halophilic Dead Sea filamentous fungus Eurotium rubrum.</title>
        <authorList>
            <person name="Kis-Papo T."/>
            <person name="Weig A.R."/>
            <person name="Riley R."/>
            <person name="Persoh D."/>
            <person name="Salamov A."/>
            <person name="Sun H."/>
            <person name="Lipzen A."/>
            <person name="Wasser S.P."/>
            <person name="Rambold G."/>
            <person name="Grigoriev I.V."/>
            <person name="Nevo E."/>
        </authorList>
    </citation>
    <scope>NUCLEOTIDE SEQUENCE [LARGE SCALE GENOMIC DNA]</scope>
    <source>
        <strain evidence="4">CBS 135680</strain>
    </source>
</reference>
<keyword evidence="4" id="KW-1185">Reference proteome</keyword>
<gene>
    <name evidence="3" type="ORF">EURHEDRAFT_415120</name>
</gene>
<dbReference type="RefSeq" id="XP_040636443.1">
    <property type="nucleotide sequence ID" value="XM_040782603.1"/>
</dbReference>
<sequence length="426" mass="45117">MSLDEEALQTVAKGGLMESEKWAGLIEPLVERLEYIVYNVFPMPKMPPEAVSSSIPDQLPSSADPSSQDSSIPSSSNKENNIPDLQTHPRPTANSTAQATSPLSERVPDSQSQSFAGLTNESLPSPLASLLDSIKSTLRSLFSSKPPHTIQRLSELILHPNAHYRTLPAYLRAVDRVVSVTSSAEIFPLQVQASTSQPNGVTNGGGSSGLLFDHAPGSDESLGGALLTPIPWLNAASFEEETGETVMEAIGTESISITVNHEVQQSSQASQGEQQQPQTQDEIETTAITQETTLPTHTTTSAIGNEAPGGTESPPPADSEEVPHARGPPVVGVEDMGLQDGKGISMPLSNVDSASNAPPDDNATKQPAQEKDDENRKQDHPSKSREGGKRDGDGDISLDDAKEKNDNELATGSPGKEQSEPEPAKS</sequence>
<dbReference type="STRING" id="1388766.A0A017S991"/>
<accession>A0A017S991</accession>
<feature type="compositionally biased region" description="Polar residues" evidence="2">
    <location>
        <begin position="92"/>
        <end position="120"/>
    </location>
</feature>
<evidence type="ECO:0000256" key="1">
    <source>
        <dbReference type="ARBA" id="ARBA00009207"/>
    </source>
</evidence>
<dbReference type="Proteomes" id="UP000019804">
    <property type="component" value="Unassembled WGS sequence"/>
</dbReference>
<feature type="compositionally biased region" description="Low complexity" evidence="2">
    <location>
        <begin position="264"/>
        <end position="281"/>
    </location>
</feature>
<evidence type="ECO:0008006" key="5">
    <source>
        <dbReference type="Google" id="ProtNLM"/>
    </source>
</evidence>
<feature type="region of interest" description="Disordered" evidence="2">
    <location>
        <begin position="289"/>
        <end position="426"/>
    </location>
</feature>
<dbReference type="InterPro" id="IPR015267">
    <property type="entry name" value="PPP4R2"/>
</dbReference>
<name>A0A017S991_ASPRC</name>
<proteinExistence type="inferred from homology"/>
<comment type="similarity">
    <text evidence="1">Belongs to the PPP4R2 family.</text>
</comment>
<protein>
    <recommendedName>
        <fullName evidence="5">PPP4R2-domain-containing protein</fullName>
    </recommendedName>
</protein>
<dbReference type="PANTHER" id="PTHR16487:SF0">
    <property type="entry name" value="PROTEIN PHOSPHATASE 4 REGULATORY SUBUNIT 2-RELATED"/>
    <property type="match status" value="1"/>
</dbReference>
<feature type="compositionally biased region" description="Polar residues" evidence="2">
    <location>
        <begin position="347"/>
        <end position="356"/>
    </location>
</feature>
<dbReference type="GO" id="GO:0030289">
    <property type="term" value="C:protein phosphatase 4 complex"/>
    <property type="evidence" value="ECO:0007669"/>
    <property type="project" value="InterPro"/>
</dbReference>
<evidence type="ECO:0000313" key="4">
    <source>
        <dbReference type="Proteomes" id="UP000019804"/>
    </source>
</evidence>
<evidence type="ECO:0000313" key="3">
    <source>
        <dbReference type="EMBL" id="EYE92755.1"/>
    </source>
</evidence>